<dbReference type="Proteomes" id="UP000001610">
    <property type="component" value="Unassembled WGS sequence"/>
</dbReference>
<dbReference type="OrthoDB" id="3439480at2759"/>
<feature type="compositionally biased region" description="Basic and acidic residues" evidence="1">
    <location>
        <begin position="210"/>
        <end position="239"/>
    </location>
</feature>
<feature type="region of interest" description="Disordered" evidence="1">
    <location>
        <begin position="51"/>
        <end position="160"/>
    </location>
</feature>
<gene>
    <name evidence="2" type="ORF">CCM_08083</name>
</gene>
<dbReference type="RefSeq" id="XP_006673285.1">
    <property type="nucleotide sequence ID" value="XM_006673222.1"/>
</dbReference>
<dbReference type="KEGG" id="cmt:CCM_08083"/>
<feature type="compositionally biased region" description="Basic and acidic residues" evidence="1">
    <location>
        <begin position="71"/>
        <end position="80"/>
    </location>
</feature>
<dbReference type="InParanoid" id="G3JNJ0"/>
<evidence type="ECO:0000256" key="1">
    <source>
        <dbReference type="SAM" id="MobiDB-lite"/>
    </source>
</evidence>
<feature type="compositionally biased region" description="Low complexity" evidence="1">
    <location>
        <begin position="139"/>
        <end position="151"/>
    </location>
</feature>
<feature type="region of interest" description="Disordered" evidence="1">
    <location>
        <begin position="172"/>
        <end position="273"/>
    </location>
</feature>
<dbReference type="GeneID" id="18170092"/>
<reference evidence="2 3" key="1">
    <citation type="journal article" date="2011" name="Genome Biol.">
        <title>Genome sequence of the insect pathogenic fungus Cordyceps militaris, a valued traditional Chinese medicine.</title>
        <authorList>
            <person name="Zheng P."/>
            <person name="Xia Y."/>
            <person name="Xiao G."/>
            <person name="Xiong C."/>
            <person name="Hu X."/>
            <person name="Zhang S."/>
            <person name="Zheng H."/>
            <person name="Huang Y."/>
            <person name="Zhou Y."/>
            <person name="Wang S."/>
            <person name="Zhao G.P."/>
            <person name="Liu X."/>
            <person name="St Leger R.J."/>
            <person name="Wang C."/>
        </authorList>
    </citation>
    <scope>NUCLEOTIDE SEQUENCE [LARGE SCALE GENOMIC DNA]</scope>
    <source>
        <strain evidence="2 3">CM01</strain>
    </source>
</reference>
<feature type="region of interest" description="Disordered" evidence="1">
    <location>
        <begin position="312"/>
        <end position="345"/>
    </location>
</feature>
<evidence type="ECO:0000313" key="3">
    <source>
        <dbReference type="Proteomes" id="UP000001610"/>
    </source>
</evidence>
<evidence type="ECO:0000313" key="2">
    <source>
        <dbReference type="EMBL" id="EGX89830.1"/>
    </source>
</evidence>
<accession>G3JNJ0</accession>
<organism evidence="2 3">
    <name type="scientific">Cordyceps militaris (strain CM01)</name>
    <name type="common">Caterpillar fungus</name>
    <dbReference type="NCBI Taxonomy" id="983644"/>
    <lineage>
        <taxon>Eukaryota</taxon>
        <taxon>Fungi</taxon>
        <taxon>Dikarya</taxon>
        <taxon>Ascomycota</taxon>
        <taxon>Pezizomycotina</taxon>
        <taxon>Sordariomycetes</taxon>
        <taxon>Hypocreomycetidae</taxon>
        <taxon>Hypocreales</taxon>
        <taxon>Cordycipitaceae</taxon>
        <taxon>Cordyceps</taxon>
    </lineage>
</organism>
<feature type="compositionally biased region" description="Polar residues" evidence="1">
    <location>
        <begin position="241"/>
        <end position="262"/>
    </location>
</feature>
<protein>
    <submittedName>
        <fullName evidence="2">Uncharacterized protein</fullName>
    </submittedName>
</protein>
<feature type="compositionally biased region" description="Basic and acidic residues" evidence="1">
    <location>
        <begin position="335"/>
        <end position="345"/>
    </location>
</feature>
<proteinExistence type="predicted"/>
<feature type="compositionally biased region" description="Low complexity" evidence="1">
    <location>
        <begin position="86"/>
        <end position="97"/>
    </location>
</feature>
<dbReference type="VEuPathDB" id="FungiDB:CCM_08083"/>
<dbReference type="eggNOG" id="ENOG502R6SQ">
    <property type="taxonomic scope" value="Eukaryota"/>
</dbReference>
<name>G3JNJ0_CORMM</name>
<dbReference type="OMA" id="YTYVHPD"/>
<keyword evidence="3" id="KW-1185">Reference proteome</keyword>
<feature type="compositionally biased region" description="Low complexity" evidence="1">
    <location>
        <begin position="187"/>
        <end position="209"/>
    </location>
</feature>
<dbReference type="AlphaFoldDB" id="G3JNJ0"/>
<feature type="compositionally biased region" description="Basic and acidic residues" evidence="1">
    <location>
        <begin position="264"/>
        <end position="273"/>
    </location>
</feature>
<sequence length="345" mass="38969">MCTTTVYIHPDGTRIIDTKGAYLCPDSRYGNACRAHTEIQRALLPAHGPAATIHTPVSSIPPSPRHSPRLSNRDTTSHSDRHSRHSSASSSSRLQRSPGIYVNGLRVAESHSSSSRERTMMPHPPTPRTPPQAQHMPRSAPSSPLSNLAPPHGTSPRERYSRPYHVDERARGPQLVSGFPPSPPPSSSSSRHSRQASTSSQGSRHSSSSYEREERHRRQEEHEARHSDRKMHELRERVGKANTNIASRRDTSASVQPQQMQPVSERRSRRDSVQDVVVDAMGRLTVEDKKWTARKAHQRALELEQQELEAQNRRLEERLPSRRATVGPSSRRHRVAYEDGHYRYE</sequence>
<dbReference type="HOGENOM" id="CLU_038179_0_0_1"/>
<dbReference type="EMBL" id="JH126404">
    <property type="protein sequence ID" value="EGX89830.1"/>
    <property type="molecule type" value="Genomic_DNA"/>
</dbReference>